<dbReference type="InterPro" id="IPR041640">
    <property type="entry name" value="Tyrosinase_C"/>
</dbReference>
<comment type="catalytic activity">
    <reaction evidence="9">
        <text>2 L-dopa + O2 = 2 L-dopaquinone + 2 H2O</text>
        <dbReference type="Rhea" id="RHEA:34287"/>
        <dbReference type="ChEBI" id="CHEBI:15377"/>
        <dbReference type="ChEBI" id="CHEBI:15379"/>
        <dbReference type="ChEBI" id="CHEBI:57504"/>
        <dbReference type="ChEBI" id="CHEBI:57924"/>
        <dbReference type="EC" id="1.14.18.1"/>
    </reaction>
</comment>
<reference evidence="14" key="1">
    <citation type="journal article" date="2023" name="Mol. Phylogenet. Evol.">
        <title>Genome-scale phylogeny and comparative genomics of the fungal order Sordariales.</title>
        <authorList>
            <person name="Hensen N."/>
            <person name="Bonometti L."/>
            <person name="Westerberg I."/>
            <person name="Brannstrom I.O."/>
            <person name="Guillou S."/>
            <person name="Cros-Aarteil S."/>
            <person name="Calhoun S."/>
            <person name="Haridas S."/>
            <person name="Kuo A."/>
            <person name="Mondo S."/>
            <person name="Pangilinan J."/>
            <person name="Riley R."/>
            <person name="LaButti K."/>
            <person name="Andreopoulos B."/>
            <person name="Lipzen A."/>
            <person name="Chen C."/>
            <person name="Yan M."/>
            <person name="Daum C."/>
            <person name="Ng V."/>
            <person name="Clum A."/>
            <person name="Steindorff A."/>
            <person name="Ohm R.A."/>
            <person name="Martin F."/>
            <person name="Silar P."/>
            <person name="Natvig D.O."/>
            <person name="Lalanne C."/>
            <person name="Gautier V."/>
            <person name="Ament-Velasquez S.L."/>
            <person name="Kruys A."/>
            <person name="Hutchinson M.I."/>
            <person name="Powell A.J."/>
            <person name="Barry K."/>
            <person name="Miller A.N."/>
            <person name="Grigoriev I.V."/>
            <person name="Debuchy R."/>
            <person name="Gladieux P."/>
            <person name="Hiltunen Thoren M."/>
            <person name="Johannesson H."/>
        </authorList>
    </citation>
    <scope>NUCLEOTIDE SEQUENCE</scope>
    <source>
        <strain evidence="14">CBS 118394</strain>
    </source>
</reference>
<dbReference type="InterPro" id="IPR002227">
    <property type="entry name" value="Tyrosinase_Cu-bd"/>
</dbReference>
<dbReference type="Pfam" id="PF18132">
    <property type="entry name" value="Tyrosinase_C"/>
    <property type="match status" value="1"/>
</dbReference>
<evidence type="ECO:0000256" key="1">
    <source>
        <dbReference type="ARBA" id="ARBA00001973"/>
    </source>
</evidence>
<accession>A0AAE0I3J3</accession>
<dbReference type="PANTHER" id="PTHR11474:SF76">
    <property type="entry name" value="SHKT DOMAIN-CONTAINING PROTEIN"/>
    <property type="match status" value="1"/>
</dbReference>
<evidence type="ECO:0000256" key="9">
    <source>
        <dbReference type="ARBA" id="ARBA00048233"/>
    </source>
</evidence>
<dbReference type="SUPFAM" id="SSF48056">
    <property type="entry name" value="Di-copper centre-containing domain"/>
    <property type="match status" value="1"/>
</dbReference>
<protein>
    <recommendedName>
        <fullName evidence="3">tyrosinase</fullName>
        <ecNumber evidence="3">1.14.18.1</ecNumber>
    </recommendedName>
</protein>
<keyword evidence="4" id="KW-0479">Metal-binding</keyword>
<dbReference type="AlphaFoldDB" id="A0AAE0I3J3"/>
<organism evidence="14 15">
    <name type="scientific">Apodospora peruviana</name>
    <dbReference type="NCBI Taxonomy" id="516989"/>
    <lineage>
        <taxon>Eukaryota</taxon>
        <taxon>Fungi</taxon>
        <taxon>Dikarya</taxon>
        <taxon>Ascomycota</taxon>
        <taxon>Pezizomycotina</taxon>
        <taxon>Sordariomycetes</taxon>
        <taxon>Sordariomycetidae</taxon>
        <taxon>Sordariales</taxon>
        <taxon>Lasiosphaeriaceae</taxon>
        <taxon>Apodospora</taxon>
    </lineage>
</organism>
<evidence type="ECO:0000256" key="6">
    <source>
        <dbReference type="ARBA" id="ARBA00023008"/>
    </source>
</evidence>
<dbReference type="GO" id="GO:0046872">
    <property type="term" value="F:metal ion binding"/>
    <property type="evidence" value="ECO:0007669"/>
    <property type="project" value="UniProtKB-KW"/>
</dbReference>
<keyword evidence="5" id="KW-0560">Oxidoreductase</keyword>
<feature type="domain" description="Tyrosinase C-terminal" evidence="13">
    <location>
        <begin position="522"/>
        <end position="646"/>
    </location>
</feature>
<dbReference type="Proteomes" id="UP001283341">
    <property type="component" value="Unassembled WGS sequence"/>
</dbReference>
<comment type="cofactor">
    <cofactor evidence="1">
        <name>Cu(2+)</name>
        <dbReference type="ChEBI" id="CHEBI:29036"/>
    </cofactor>
</comment>
<evidence type="ECO:0000256" key="7">
    <source>
        <dbReference type="ARBA" id="ARBA00023033"/>
    </source>
</evidence>
<gene>
    <name evidence="14" type="ORF">B0H66DRAFT_621379</name>
</gene>
<dbReference type="Gene3D" id="1.10.1280.10">
    <property type="entry name" value="Di-copper center containing domain from catechol oxidase"/>
    <property type="match status" value="1"/>
</dbReference>
<name>A0AAE0I3J3_9PEZI</name>
<evidence type="ECO:0000313" key="14">
    <source>
        <dbReference type="EMBL" id="KAK3317933.1"/>
    </source>
</evidence>
<evidence type="ECO:0000256" key="5">
    <source>
        <dbReference type="ARBA" id="ARBA00023002"/>
    </source>
</evidence>
<keyword evidence="7" id="KW-0503">Monooxygenase</keyword>
<dbReference type="Pfam" id="PF00264">
    <property type="entry name" value="Tyrosinase"/>
    <property type="match status" value="1"/>
</dbReference>
<dbReference type="Gene3D" id="2.60.310.20">
    <property type="match status" value="1"/>
</dbReference>
<reference evidence="14" key="2">
    <citation type="submission" date="2023-06" db="EMBL/GenBank/DDBJ databases">
        <authorList>
            <consortium name="Lawrence Berkeley National Laboratory"/>
            <person name="Haridas S."/>
            <person name="Hensen N."/>
            <person name="Bonometti L."/>
            <person name="Westerberg I."/>
            <person name="Brannstrom I.O."/>
            <person name="Guillou S."/>
            <person name="Cros-Aarteil S."/>
            <person name="Calhoun S."/>
            <person name="Kuo A."/>
            <person name="Mondo S."/>
            <person name="Pangilinan J."/>
            <person name="Riley R."/>
            <person name="Labutti K."/>
            <person name="Andreopoulos B."/>
            <person name="Lipzen A."/>
            <person name="Chen C."/>
            <person name="Yanf M."/>
            <person name="Daum C."/>
            <person name="Ng V."/>
            <person name="Clum A."/>
            <person name="Steindorff A."/>
            <person name="Ohm R."/>
            <person name="Martin F."/>
            <person name="Silar P."/>
            <person name="Natvig D."/>
            <person name="Lalanne C."/>
            <person name="Gautier V."/>
            <person name="Ament-Velasquez S.L."/>
            <person name="Kruys A."/>
            <person name="Hutchinson M.I."/>
            <person name="Powell A.J."/>
            <person name="Barry K."/>
            <person name="Miller A.N."/>
            <person name="Grigoriev I.V."/>
            <person name="Debuchy R."/>
            <person name="Gladieux P."/>
            <person name="Thoren M.H."/>
            <person name="Johannesson H."/>
        </authorList>
    </citation>
    <scope>NUCLEOTIDE SEQUENCE</scope>
    <source>
        <strain evidence="14">CBS 118394</strain>
    </source>
</reference>
<evidence type="ECO:0000256" key="4">
    <source>
        <dbReference type="ARBA" id="ARBA00022723"/>
    </source>
</evidence>
<evidence type="ECO:0000256" key="11">
    <source>
        <dbReference type="SAM" id="MobiDB-lite"/>
    </source>
</evidence>
<dbReference type="EC" id="1.14.18.1" evidence="3"/>
<keyword evidence="15" id="KW-1185">Reference proteome</keyword>
<evidence type="ECO:0000259" key="12">
    <source>
        <dbReference type="Pfam" id="PF00264"/>
    </source>
</evidence>
<dbReference type="GO" id="GO:0004503">
    <property type="term" value="F:tyrosinase activity"/>
    <property type="evidence" value="ECO:0007669"/>
    <property type="project" value="UniProtKB-EC"/>
</dbReference>
<feature type="compositionally biased region" description="Low complexity" evidence="11">
    <location>
        <begin position="468"/>
        <end position="480"/>
    </location>
</feature>
<comment type="catalytic activity">
    <reaction evidence="10">
        <text>L-tyrosine + O2 = L-dopaquinone + H2O</text>
        <dbReference type="Rhea" id="RHEA:18117"/>
        <dbReference type="ChEBI" id="CHEBI:15377"/>
        <dbReference type="ChEBI" id="CHEBI:15379"/>
        <dbReference type="ChEBI" id="CHEBI:57924"/>
        <dbReference type="ChEBI" id="CHEBI:58315"/>
        <dbReference type="EC" id="1.14.18.1"/>
    </reaction>
</comment>
<feature type="region of interest" description="Disordered" evidence="11">
    <location>
        <begin position="495"/>
        <end position="514"/>
    </location>
</feature>
<sequence>MAPTPIPVIGLGTGSVAGSVPERKEVRDLAKDPILFELFLLGLLKFQQQDATEPTSFWGLASIHGEPYEAWNGVDRPFMGKKVNPDSNRGGYCAHSSNLFGTWHRPYIALFEQELNKHVQSEAKRLGLSDKARDFRLPYWDFGKKVASDRDRFPDLFFVKKVKLDNTEPGREIDNPLGAFTIDPRGTVAQKNPNIFIPGGRAADSVRQYTGRTTFRYPLRGTETSQNGSIGARLNNQLPPDQLNALLLADLGFNAFTTDKFAPRQKLRTYVSLEGVHNNIHGLVGGNGHMAFPESAAFDTIFWLHHCNVDRLFAIYQALNPARYVESVQASGWAVNNFTTDSGDIQDGNTKLYPFWNNKGTDIWTSNGIKKTDDLGYVYPETSLKARQQPGYKDWLQVRISQLYPLPSGLRLASAPTASVANISSFTMAQPKPEFSSLAAQSVPELKSVHAVHKTTANTPGKHDTPVANTAPTTSGASTSASIMTTTAAAPKAAPVAGAGASAHPTVSTTEPHDESDAFNLWTVDIRTEKHALGEPYSVYVFLGDFPADASQWDLNPTTTGSVFVFGQSTETKCDKCVDDMAENLLVTGTVSLTGALVKDVQDGKLGSLEAADVVPYLTSQLHWRVAKTDCTEVPRDQVPGLVVCVSSVKVHIGSNGVPVYEHEHELYREITDGRPAGMGLQETP</sequence>
<dbReference type="InterPro" id="IPR050316">
    <property type="entry name" value="Tyrosinase/Hemocyanin"/>
</dbReference>
<feature type="domain" description="Tyrosinase copper-binding" evidence="12">
    <location>
        <begin position="55"/>
        <end position="318"/>
    </location>
</feature>
<dbReference type="EMBL" id="JAUEDM010000004">
    <property type="protein sequence ID" value="KAK3317933.1"/>
    <property type="molecule type" value="Genomic_DNA"/>
</dbReference>
<evidence type="ECO:0000256" key="8">
    <source>
        <dbReference type="ARBA" id="ARBA00023101"/>
    </source>
</evidence>
<evidence type="ECO:0000256" key="2">
    <source>
        <dbReference type="ARBA" id="ARBA00009928"/>
    </source>
</evidence>
<keyword evidence="6" id="KW-0186">Copper</keyword>
<evidence type="ECO:0000256" key="3">
    <source>
        <dbReference type="ARBA" id="ARBA00011906"/>
    </source>
</evidence>
<evidence type="ECO:0000259" key="13">
    <source>
        <dbReference type="Pfam" id="PF18132"/>
    </source>
</evidence>
<dbReference type="GO" id="GO:0042438">
    <property type="term" value="P:melanin biosynthetic process"/>
    <property type="evidence" value="ECO:0007669"/>
    <property type="project" value="UniProtKB-KW"/>
</dbReference>
<keyword evidence="8" id="KW-0470">Melanin biosynthesis</keyword>
<proteinExistence type="inferred from homology"/>
<evidence type="ECO:0000313" key="15">
    <source>
        <dbReference type="Proteomes" id="UP001283341"/>
    </source>
</evidence>
<evidence type="ECO:0000256" key="10">
    <source>
        <dbReference type="ARBA" id="ARBA00048881"/>
    </source>
</evidence>
<comment type="caution">
    <text evidence="14">The sequence shown here is derived from an EMBL/GenBank/DDBJ whole genome shotgun (WGS) entry which is preliminary data.</text>
</comment>
<dbReference type="InterPro" id="IPR008922">
    <property type="entry name" value="Di-copper_centre_dom_sf"/>
</dbReference>
<comment type="similarity">
    <text evidence="2">Belongs to the tyrosinase family.</text>
</comment>
<feature type="region of interest" description="Disordered" evidence="11">
    <location>
        <begin position="456"/>
        <end position="480"/>
    </location>
</feature>
<dbReference type="PRINTS" id="PR00092">
    <property type="entry name" value="TYROSINASE"/>
</dbReference>
<dbReference type="PANTHER" id="PTHR11474">
    <property type="entry name" value="TYROSINASE FAMILY MEMBER"/>
    <property type="match status" value="1"/>
</dbReference>